<name>A0ABS4GX77_9BACL</name>
<dbReference type="EMBL" id="JAGGKT010000030">
    <property type="protein sequence ID" value="MBP1934880.1"/>
    <property type="molecule type" value="Genomic_DNA"/>
</dbReference>
<protein>
    <submittedName>
        <fullName evidence="1">Uncharacterized protein</fullName>
    </submittedName>
</protein>
<keyword evidence="2" id="KW-1185">Reference proteome</keyword>
<accession>A0ABS4GX77</accession>
<dbReference type="Proteomes" id="UP001519343">
    <property type="component" value="Unassembled WGS sequence"/>
</dbReference>
<dbReference type="RefSeq" id="WP_209812856.1">
    <property type="nucleotide sequence ID" value="NZ_JAGGKT010000030.1"/>
</dbReference>
<evidence type="ECO:0000313" key="2">
    <source>
        <dbReference type="Proteomes" id="UP001519343"/>
    </source>
</evidence>
<evidence type="ECO:0000313" key="1">
    <source>
        <dbReference type="EMBL" id="MBP1934880.1"/>
    </source>
</evidence>
<organism evidence="1 2">
    <name type="scientific">Ammoniphilus resinae</name>
    <dbReference type="NCBI Taxonomy" id="861532"/>
    <lineage>
        <taxon>Bacteria</taxon>
        <taxon>Bacillati</taxon>
        <taxon>Bacillota</taxon>
        <taxon>Bacilli</taxon>
        <taxon>Bacillales</taxon>
        <taxon>Paenibacillaceae</taxon>
        <taxon>Aneurinibacillus group</taxon>
        <taxon>Ammoniphilus</taxon>
    </lineage>
</organism>
<comment type="caution">
    <text evidence="1">The sequence shown here is derived from an EMBL/GenBank/DDBJ whole genome shotgun (WGS) entry which is preliminary data.</text>
</comment>
<sequence length="94" mass="10793">MDGIKVEIGAKAIEKARKVRSDKRICVKTNLDHESHLLLHRLSMTVRKSKTALATEIVETMLRNPAFITYLMDKHKVPEEHRLIPVTNNGKITY</sequence>
<proteinExistence type="predicted"/>
<gene>
    <name evidence="1" type="ORF">J2Z37_004900</name>
</gene>
<reference evidence="1 2" key="1">
    <citation type="submission" date="2021-03" db="EMBL/GenBank/DDBJ databases">
        <title>Genomic Encyclopedia of Type Strains, Phase IV (KMG-IV): sequencing the most valuable type-strain genomes for metagenomic binning, comparative biology and taxonomic classification.</title>
        <authorList>
            <person name="Goeker M."/>
        </authorList>
    </citation>
    <scope>NUCLEOTIDE SEQUENCE [LARGE SCALE GENOMIC DNA]</scope>
    <source>
        <strain evidence="1 2">DSM 24738</strain>
    </source>
</reference>